<evidence type="ECO:0000313" key="1">
    <source>
        <dbReference type="EMBL" id="CAJ1049272.1"/>
    </source>
</evidence>
<dbReference type="Proteomes" id="UP001178508">
    <property type="component" value="Chromosome 1"/>
</dbReference>
<proteinExistence type="predicted"/>
<reference evidence="1" key="1">
    <citation type="submission" date="2023-08" db="EMBL/GenBank/DDBJ databases">
        <authorList>
            <person name="Alioto T."/>
            <person name="Alioto T."/>
            <person name="Gomez Garrido J."/>
        </authorList>
    </citation>
    <scope>NUCLEOTIDE SEQUENCE</scope>
</reference>
<sequence>MDVWLYHRGHREHKLSALAAGDANAVGQAQCGVKQKSAVRGDLWDNGAAFRK</sequence>
<protein>
    <submittedName>
        <fullName evidence="1">Uncharacterized protein</fullName>
    </submittedName>
</protein>
<evidence type="ECO:0000313" key="2">
    <source>
        <dbReference type="Proteomes" id="UP001178508"/>
    </source>
</evidence>
<organism evidence="1 2">
    <name type="scientific">Xyrichtys novacula</name>
    <name type="common">Pearly razorfish</name>
    <name type="synonym">Hemipteronotus novacula</name>
    <dbReference type="NCBI Taxonomy" id="13765"/>
    <lineage>
        <taxon>Eukaryota</taxon>
        <taxon>Metazoa</taxon>
        <taxon>Chordata</taxon>
        <taxon>Craniata</taxon>
        <taxon>Vertebrata</taxon>
        <taxon>Euteleostomi</taxon>
        <taxon>Actinopterygii</taxon>
        <taxon>Neopterygii</taxon>
        <taxon>Teleostei</taxon>
        <taxon>Neoteleostei</taxon>
        <taxon>Acanthomorphata</taxon>
        <taxon>Eupercaria</taxon>
        <taxon>Labriformes</taxon>
        <taxon>Labridae</taxon>
        <taxon>Xyrichtys</taxon>
    </lineage>
</organism>
<keyword evidence="2" id="KW-1185">Reference proteome</keyword>
<accession>A0AAV1EKK1</accession>
<gene>
    <name evidence="1" type="ORF">XNOV1_A031857</name>
</gene>
<dbReference type="AlphaFoldDB" id="A0AAV1EKK1"/>
<dbReference type="EMBL" id="OY660864">
    <property type="protein sequence ID" value="CAJ1049272.1"/>
    <property type="molecule type" value="Genomic_DNA"/>
</dbReference>
<name>A0AAV1EKK1_XYRNO</name>